<accession>A0A1G7G827</accession>
<name>A0A1G7G827_9RHOB</name>
<dbReference type="Pfam" id="PF03279">
    <property type="entry name" value="Lip_A_acyltrans"/>
    <property type="match status" value="1"/>
</dbReference>
<organism evidence="7 8">
    <name type="scientific">Celeribacter baekdonensis</name>
    <dbReference type="NCBI Taxonomy" id="875171"/>
    <lineage>
        <taxon>Bacteria</taxon>
        <taxon>Pseudomonadati</taxon>
        <taxon>Pseudomonadota</taxon>
        <taxon>Alphaproteobacteria</taxon>
        <taxon>Rhodobacterales</taxon>
        <taxon>Roseobacteraceae</taxon>
        <taxon>Celeribacter</taxon>
    </lineage>
</organism>
<evidence type="ECO:0000256" key="4">
    <source>
        <dbReference type="ARBA" id="ARBA00022679"/>
    </source>
</evidence>
<evidence type="ECO:0000256" key="5">
    <source>
        <dbReference type="ARBA" id="ARBA00023136"/>
    </source>
</evidence>
<dbReference type="AlphaFoldDB" id="A0A1G7G827"/>
<dbReference type="PIRSF" id="PIRSF026649">
    <property type="entry name" value="MsbB"/>
    <property type="match status" value="1"/>
</dbReference>
<evidence type="ECO:0000313" key="7">
    <source>
        <dbReference type="EMBL" id="SDE84271.1"/>
    </source>
</evidence>
<keyword evidence="5" id="KW-0472">Membrane</keyword>
<dbReference type="InterPro" id="IPR004960">
    <property type="entry name" value="LipA_acyltrans"/>
</dbReference>
<dbReference type="GO" id="GO:0016746">
    <property type="term" value="F:acyltransferase activity"/>
    <property type="evidence" value="ECO:0007669"/>
    <property type="project" value="UniProtKB-KW"/>
</dbReference>
<dbReference type="EMBL" id="FNBL01000001">
    <property type="protein sequence ID" value="SDE84271.1"/>
    <property type="molecule type" value="Genomic_DNA"/>
</dbReference>
<evidence type="ECO:0000313" key="8">
    <source>
        <dbReference type="Proteomes" id="UP000182284"/>
    </source>
</evidence>
<dbReference type="Proteomes" id="UP000182284">
    <property type="component" value="Unassembled WGS sequence"/>
</dbReference>
<gene>
    <name evidence="7" type="ORF">SAMN04488117_101437</name>
</gene>
<evidence type="ECO:0000256" key="3">
    <source>
        <dbReference type="ARBA" id="ARBA00022519"/>
    </source>
</evidence>
<dbReference type="PANTHER" id="PTHR30606">
    <property type="entry name" value="LIPID A BIOSYNTHESIS LAUROYL ACYLTRANSFERASE"/>
    <property type="match status" value="1"/>
</dbReference>
<evidence type="ECO:0000256" key="1">
    <source>
        <dbReference type="ARBA" id="ARBA00004533"/>
    </source>
</evidence>
<dbReference type="CDD" id="cd07984">
    <property type="entry name" value="LPLAT_LABLAT-like"/>
    <property type="match status" value="1"/>
</dbReference>
<comment type="subcellular location">
    <subcellularLocation>
        <location evidence="1">Cell inner membrane</location>
    </subcellularLocation>
</comment>
<dbReference type="RefSeq" id="WP_074640555.1">
    <property type="nucleotide sequence ID" value="NZ_FNBL01000001.1"/>
</dbReference>
<keyword evidence="6" id="KW-0012">Acyltransferase</keyword>
<keyword evidence="2" id="KW-1003">Cell membrane</keyword>
<proteinExistence type="predicted"/>
<dbReference type="GO" id="GO:0009247">
    <property type="term" value="P:glycolipid biosynthetic process"/>
    <property type="evidence" value="ECO:0007669"/>
    <property type="project" value="UniProtKB-ARBA"/>
</dbReference>
<evidence type="ECO:0000256" key="6">
    <source>
        <dbReference type="ARBA" id="ARBA00023315"/>
    </source>
</evidence>
<keyword evidence="3" id="KW-0997">Cell inner membrane</keyword>
<dbReference type="GO" id="GO:0005886">
    <property type="term" value="C:plasma membrane"/>
    <property type="evidence" value="ECO:0007669"/>
    <property type="project" value="UniProtKB-SubCell"/>
</dbReference>
<sequence length="313" mass="35098">MKIKRADIEGSLGQYLENLLIRGILGATLAMPYQTRVRMMGWVMAHVVAPLAGYDRRVRENLAHVMPDLPEAEVKRLTRAVANNAGRTLIEIYSGVDFIDRMKDVTFEGPGVEVLEQARAARRPVILLTGHFGNYDVPRAALIAKGYDIGSLYNPMKNKFYNAHYVKAIGTIGQPLFPRGRKGYAKLLAHLKSGGMIGFLVDVYVHAGPILTFFGKPARTALSAAELALKYDALLVPIYGIRQPDGLTFRVQVEAPVPHGDPEQMTQALNDSLEAVTRQHMEQWFWIHRRWKPERLEDQLAKMAQAEDETHEA</sequence>
<protein>
    <submittedName>
        <fullName evidence="7">KDO2-lipid IV(A) lauroyltransferase</fullName>
    </submittedName>
</protein>
<dbReference type="PANTHER" id="PTHR30606:SF10">
    <property type="entry name" value="PHOSPHATIDYLINOSITOL MANNOSIDE ACYLTRANSFERASE"/>
    <property type="match status" value="1"/>
</dbReference>
<reference evidence="7 8" key="1">
    <citation type="submission" date="2016-10" db="EMBL/GenBank/DDBJ databases">
        <authorList>
            <person name="de Groot N.N."/>
        </authorList>
    </citation>
    <scope>NUCLEOTIDE SEQUENCE [LARGE SCALE GENOMIC DNA]</scope>
    <source>
        <strain evidence="7 8">DSM 27375</strain>
    </source>
</reference>
<evidence type="ECO:0000256" key="2">
    <source>
        <dbReference type="ARBA" id="ARBA00022475"/>
    </source>
</evidence>
<keyword evidence="4 7" id="KW-0808">Transferase</keyword>
<dbReference type="OrthoDB" id="9801955at2"/>